<reference evidence="1" key="1">
    <citation type="submission" date="2015-10" db="EMBL/GenBank/DDBJ databases">
        <title>EvidentialGene: Evidence-directed Construction of Complete mRNA Transcriptomes without Genomes.</title>
        <authorList>
            <person name="Gilbert D.G."/>
        </authorList>
    </citation>
    <scope>NUCLEOTIDE SEQUENCE</scope>
</reference>
<dbReference type="EMBL" id="GDIQ01005812">
    <property type="protein sequence ID" value="JAN88925.1"/>
    <property type="molecule type" value="Transcribed_RNA"/>
</dbReference>
<organism evidence="1">
    <name type="scientific">Daphnia magna</name>
    <dbReference type="NCBI Taxonomy" id="35525"/>
    <lineage>
        <taxon>Eukaryota</taxon>
        <taxon>Metazoa</taxon>
        <taxon>Ecdysozoa</taxon>
        <taxon>Arthropoda</taxon>
        <taxon>Crustacea</taxon>
        <taxon>Branchiopoda</taxon>
        <taxon>Diplostraca</taxon>
        <taxon>Cladocera</taxon>
        <taxon>Anomopoda</taxon>
        <taxon>Daphniidae</taxon>
        <taxon>Daphnia</taxon>
    </lineage>
</organism>
<name>A0A0N8EPT2_9CRUS</name>
<proteinExistence type="predicted"/>
<protein>
    <submittedName>
        <fullName evidence="1">Uncharacterized protein</fullName>
    </submittedName>
</protein>
<evidence type="ECO:0000313" key="1">
    <source>
        <dbReference type="EMBL" id="JAN88925.1"/>
    </source>
</evidence>
<accession>A0A0N8EPT2</accession>
<dbReference type="AlphaFoldDB" id="A0A0N8EPT2"/>
<sequence length="60" mass="7151">MRKFNDNNIVRNMLSVLKATLQSSYKLFDRCLPLAPSYYVRPRILNVKITLQYIRKLETC</sequence>